<accession>A0A976M8V0</accession>
<name>A0A976M8V0_THEOR</name>
<dbReference type="Proteomes" id="UP000244803">
    <property type="component" value="Chromosome 2"/>
</dbReference>
<feature type="compositionally biased region" description="Low complexity" evidence="1">
    <location>
        <begin position="1475"/>
        <end position="1484"/>
    </location>
</feature>
<feature type="compositionally biased region" description="Polar residues" evidence="1">
    <location>
        <begin position="800"/>
        <end position="812"/>
    </location>
</feature>
<feature type="compositionally biased region" description="Basic and acidic residues" evidence="1">
    <location>
        <begin position="1773"/>
        <end position="1783"/>
    </location>
</feature>
<evidence type="ECO:0000313" key="3">
    <source>
        <dbReference type="Proteomes" id="UP000244803"/>
    </source>
</evidence>
<evidence type="ECO:0000256" key="1">
    <source>
        <dbReference type="SAM" id="MobiDB-lite"/>
    </source>
</evidence>
<organism evidence="2 3">
    <name type="scientific">Theileria orientalis</name>
    <dbReference type="NCBI Taxonomy" id="68886"/>
    <lineage>
        <taxon>Eukaryota</taxon>
        <taxon>Sar</taxon>
        <taxon>Alveolata</taxon>
        <taxon>Apicomplexa</taxon>
        <taxon>Aconoidasida</taxon>
        <taxon>Piroplasmida</taxon>
        <taxon>Theileriidae</taxon>
        <taxon>Theileria</taxon>
    </lineage>
</organism>
<dbReference type="EMBL" id="CP056068">
    <property type="protein sequence ID" value="UKJ90690.2"/>
    <property type="molecule type" value="Genomic_DNA"/>
</dbReference>
<feature type="region of interest" description="Disordered" evidence="1">
    <location>
        <begin position="1471"/>
        <end position="1492"/>
    </location>
</feature>
<feature type="compositionally biased region" description="Polar residues" evidence="1">
    <location>
        <begin position="2125"/>
        <end position="2148"/>
    </location>
</feature>
<proteinExistence type="predicted"/>
<reference evidence="2" key="1">
    <citation type="submission" date="2022-07" db="EMBL/GenBank/DDBJ databases">
        <title>Evaluation of T. orientalis genome assembly methods using nanopore sequencing and analysis of variation between genomes.</title>
        <authorList>
            <person name="Yam J."/>
            <person name="Micallef M.L."/>
            <person name="Liu M."/>
            <person name="Djordjevic S.P."/>
            <person name="Bogema D.R."/>
            <person name="Jenkins C."/>
        </authorList>
    </citation>
    <scope>NUCLEOTIDE SEQUENCE</scope>
    <source>
        <strain evidence="2">Fish Creek</strain>
    </source>
</reference>
<gene>
    <name evidence="2" type="ORF">MACJ_001624</name>
</gene>
<evidence type="ECO:0000313" key="2">
    <source>
        <dbReference type="EMBL" id="UKJ90690.2"/>
    </source>
</evidence>
<sequence length="2494" mass="274067">MLTSENLDQRENNGTMLTNKMENEDTIQGDQKESEMELKMCLKSFIYFKKFLENVKNKPQKLVSKVLSNDQLLENVLNLTEILSYSGTGKNGRYGGDYSTSINVEEVNIVKKYVTNHSLPLPLLPNTIFVDATEVVSTLNTYSAGGGDIKSYKSKIYELEEGVYWEILNLFKVIKLNRNFYIEYDRNLPLNYREEGNLRFFEDDELFYELLETVKSELTSYFESVNELCNYSLENNCTLLTKLVQSHLLQFLEKLFTQYQGVHNYLTFFYNVVNMGKDPDWFDHYSDLLVKILENLICLHYISNVYTQEQFEQYFTFFSSSNNSLLSNTKLIILQDVLLSLHAYNNPGSNTMTNNTYMLLSLLSNNRIGMDVLINYMDIVMVTRNNIVKLITLNVYHTYVSDESKYMKTPNSGTSNADLMTSSRPSEEEDADMYINLYVIRNQLLTKVLNYYATSNLMIYLHLLTNYVLPNVKARTAEVAGACGTNAGPGDDSEEREEIYSHALMLLFEPTTNVTAPSNTHGAGQTHSIHNVNVQDEQNQQTSQTPGMGAAQPGGNTCMLKRLMTMLTYYRSELKTNKKLNMKLLYTVLLLFSKLSRLNRNFYTILQLQYMNMNNDERAELDNGVKLIDMLLGLYEILNANKYYKLATLLLDVLDFFFAPYSPKRTLKSTYSYLKEGDLERRLMSNRDGLLIRLVHNFKPMMSMASDVESFKRYTAFYRQLFRNYNANSNYKELMEMKIDCFYKFLIYDFNDHLKTDDASLIDEMYQNLYCIFTILSKTVYGGGTEGLPEMTIGPPTYVSPGTTTPGQTGVASSDRPASGTLGGPGVLPSGTSGRGLMPVGSTGIGPLPLGIKMPGLLPIGGNEGNLAIGTSGSTAFDDSSSIGANIASFSSNGSSSSAAAGYLKGSRNLGLLTAGRTGAGGLSTGGSEGNVIGRSSTSNVFSGASGTSMANPSGFSNVPVGLIPMGGVSNAPSSLAHGNSSNLGNVPPGSVAHVATGKVGTGSMAHGTSGNMSSTMANAGGSNVGSGVYAGAGYTVTGSHIASGTYMTHASGSTKGLLNELLTSFINNIIFIDLLSLITCNKKNESIAYNEFINYNHFNNKLLHNKTSDTAIVMLELMLGLMARSKNATFVLCHTYGNLFYTTFTRAYKYKYVVKKRELCRCFSQELNLINSLKLLSLNNTKCLNIMLLLTEMYSQHKYNSAMQIINNNPNNNKTILSALMKMNATLLKREDVLEYLVLLNNHNIQTQMQSLSGGMNKSGASDNALVNRLIYYVITFNYFAYYIYYNPKLQVGLTSGCGSGNLSSSSSSSTTAGSCGTRTGDQDEQVLMCCVKEEDEVVMNYIENNLMNFLNTDDLSDLERLNYTLKVLNVSCYSTHILRVLNKFLNCINYGYTQITDPQTMKQIYNTLNIVAEKLLVYYYFNLRMLMESNWKQDYYRKIQYNKFIVYQQQSTSAEIIIKLALTFFLSQPRGDSSMSGSSSSSKYRTTRGGMGNATNIMSYGSGGRNVNYNAGGSSAPASNTGYGIQGFGGANSTMNDGSGINNNLGYVMASNPGGTANMGSAFSTVCGGNASAVGYSNTLSAGGSNMGYGVGANMIFGNWVGDNSISASSNLCYSSSSANTSLGYGSGNSGLSAGVAGSAAGFGKAFGGGITAGTVSFDGGSVRGGLGTLGYSAGGANSGNLRFGSSADFASTSNLGFGGGVSGGTSSMGYGAAGSSFGTVIAFGAGTSSGNESYGFASSGYGIGATGLGHNTGATAEYSLLATPGTSEFGHTRSRSEGRLSHSSSSSSLCLSTSSASSSYSASASSSCGYAPSTASGTSITNAVSGDIDKKIKWAKNMSKMMELLNEFELRLKLNDNARYLLLNYLNSYMKDVYTGADMGGKPTSASGEVDTRSMHTLSELYSRRDVEEYLSYLYKLYNAMMFPEGCTYWDCSIDEEMVTNILNMLMKNKKNSDALLLACNLYTLVNSTNKEIFNLLNQMLFNYYHVKERPEHMRPHHKNDHFILLKNGKVGNEHYYKTFQALYVLHLNRNVSIYEPQGPGDPSMNDYNVIFKSSEFNEMLRQLQAYDGTYKISFYKYVMYLLQFLQTLYHKNTDSGKSLAKNMLTGCVGNTVGQKGGPDSMKTTYSSSMDAANPPYTSGQAQGASETESRSFYTSAGAAESGKAPYGKTAESTKNLYKNMEAANSGGIANIRDSSGIKLTNMLKMLYIFKDYYATVDGPKRSYVILDEKTNKLIKNHKYELYQQFLKIFASSQFFLEMTGSGSGGSVSDRERLVDTLIGSIYARLKFLFSNGYAEYINGLEKTKEEEQKLNEYFGEEILFSVQLFNGSSHVPSVKKTKLLNRLNYYANNSFFTNEQERGLSVKYEIMNNFINIINKFGLTVDLVALVNQMKLMVVTTTSSGRSASENAATTMNKKMVSLLFEKLLLLYLYNIDNEAGGAGAEAKGAQPRSKEEEEARLAERNQQLRTIYTELYKLNIIENSTLQLSKMLN</sequence>
<feature type="region of interest" description="Disordered" evidence="1">
    <location>
        <begin position="2122"/>
        <end position="2148"/>
    </location>
</feature>
<feature type="region of interest" description="Disordered" evidence="1">
    <location>
        <begin position="1771"/>
        <end position="1791"/>
    </location>
</feature>
<protein>
    <submittedName>
        <fullName evidence="2">Uncharacterized protein</fullName>
    </submittedName>
</protein>
<feature type="region of interest" description="Disordered" evidence="1">
    <location>
        <begin position="800"/>
        <end position="840"/>
    </location>
</feature>